<keyword evidence="5 9" id="KW-0448">Lipopolysaccharide biosynthesis</keyword>
<gene>
    <name evidence="9" type="primary">lpxL</name>
    <name evidence="10" type="ORF">EZMO1_1707</name>
</gene>
<dbReference type="EC" id="2.3.1.241" evidence="9"/>
<dbReference type="InterPro" id="IPR004960">
    <property type="entry name" value="LipA_acyltrans"/>
</dbReference>
<comment type="pathway">
    <text evidence="9">Glycolipid biosynthesis; KDO(2)-lipid A biosynthesis; KDO(2)-lipid A from CMP-3-deoxy-D-manno-octulosonate and lipid IV(A): step 3/4.</text>
</comment>
<evidence type="ECO:0000256" key="8">
    <source>
        <dbReference type="ARBA" id="ARBA00023315"/>
    </source>
</evidence>
<dbReference type="CDD" id="cd07984">
    <property type="entry name" value="LPLAT_LABLAT-like"/>
    <property type="match status" value="1"/>
</dbReference>
<evidence type="ECO:0000256" key="5">
    <source>
        <dbReference type="ARBA" id="ARBA00022985"/>
    </source>
</evidence>
<protein>
    <recommendedName>
        <fullName evidence="9">Lipid A biosynthesis acyltransferase</fullName>
        <ecNumber evidence="9">2.3.1.241</ecNumber>
    </recommendedName>
    <alternativeName>
        <fullName evidence="9">Kdo(2)-lipid IV(A) acyltransferase</fullName>
    </alternativeName>
</protein>
<evidence type="ECO:0000256" key="6">
    <source>
        <dbReference type="ARBA" id="ARBA00022989"/>
    </source>
</evidence>
<dbReference type="STRING" id="570277.EZMO1_1707"/>
<keyword evidence="6 9" id="KW-1133">Transmembrane helix</keyword>
<dbReference type="OrthoDB" id="9803456at2"/>
<feature type="transmembrane region" description="Helical" evidence="9">
    <location>
        <begin position="24"/>
        <end position="44"/>
    </location>
</feature>
<dbReference type="PIRSF" id="PIRSF026649">
    <property type="entry name" value="MsbB"/>
    <property type="match status" value="1"/>
</dbReference>
<comment type="subcellular location">
    <subcellularLocation>
        <location evidence="9">Cell inner membrane</location>
        <topology evidence="9">Single-pass membrane protein</topology>
    </subcellularLocation>
</comment>
<organism evidence="10 11">
    <name type="scientific">Endozoicomonas montiporae CL-33</name>
    <dbReference type="NCBI Taxonomy" id="570277"/>
    <lineage>
        <taxon>Bacteria</taxon>
        <taxon>Pseudomonadati</taxon>
        <taxon>Pseudomonadota</taxon>
        <taxon>Gammaproteobacteria</taxon>
        <taxon>Oceanospirillales</taxon>
        <taxon>Endozoicomonadaceae</taxon>
        <taxon>Endozoicomonas</taxon>
    </lineage>
</organism>
<keyword evidence="2 9" id="KW-0997">Cell inner membrane</keyword>
<dbReference type="Pfam" id="PF03279">
    <property type="entry name" value="Lip_A_acyltrans"/>
    <property type="match status" value="1"/>
</dbReference>
<evidence type="ECO:0000256" key="1">
    <source>
        <dbReference type="ARBA" id="ARBA00022475"/>
    </source>
</evidence>
<keyword evidence="7 9" id="KW-0472">Membrane</keyword>
<dbReference type="GO" id="GO:0009103">
    <property type="term" value="P:lipopolysaccharide biosynthetic process"/>
    <property type="evidence" value="ECO:0007669"/>
    <property type="project" value="UniProtKB-UniRule"/>
</dbReference>
<evidence type="ECO:0000256" key="4">
    <source>
        <dbReference type="ARBA" id="ARBA00022692"/>
    </source>
</evidence>
<dbReference type="HAMAP" id="MF_01942">
    <property type="entry name" value="Lipid_A_LpxL_LpxP"/>
    <property type="match status" value="1"/>
</dbReference>
<keyword evidence="3 9" id="KW-0808">Transferase</keyword>
<accession>A0A142BAT0</accession>
<keyword evidence="8 9" id="KW-0012">Acyltransferase</keyword>
<dbReference type="PANTHER" id="PTHR30606">
    <property type="entry name" value="LIPID A BIOSYNTHESIS LAUROYL ACYLTRANSFERASE"/>
    <property type="match status" value="1"/>
</dbReference>
<evidence type="ECO:0000313" key="10">
    <source>
        <dbReference type="EMBL" id="AMO55856.1"/>
    </source>
</evidence>
<dbReference type="InterPro" id="IPR011920">
    <property type="entry name" value="Lipid_A_LpxL_LpxP"/>
</dbReference>
<keyword evidence="4 9" id="KW-0812">Transmembrane</keyword>
<dbReference type="GO" id="GO:0008913">
    <property type="term" value="F:Kdo2-lipid IVA acyltransferase activity"/>
    <property type="evidence" value="ECO:0007669"/>
    <property type="project" value="UniProtKB-EC"/>
</dbReference>
<dbReference type="GO" id="GO:0036104">
    <property type="term" value="P:Kdo2-lipid A biosynthetic process"/>
    <property type="evidence" value="ECO:0007669"/>
    <property type="project" value="UniProtKB-UniRule"/>
</dbReference>
<comment type="pathway">
    <text evidence="9">Bacterial outer membrane biogenesis; lipopolysaccharide biosynthesis.</text>
</comment>
<keyword evidence="1 9" id="KW-1003">Cell membrane</keyword>
<dbReference type="NCBIfam" id="TIGR02207">
    <property type="entry name" value="lipid_A_htrB"/>
    <property type="match status" value="1"/>
</dbReference>
<evidence type="ECO:0000256" key="2">
    <source>
        <dbReference type="ARBA" id="ARBA00022519"/>
    </source>
</evidence>
<dbReference type="GO" id="GO:0005886">
    <property type="term" value="C:plasma membrane"/>
    <property type="evidence" value="ECO:0007669"/>
    <property type="project" value="UniProtKB-SubCell"/>
</dbReference>
<sequence>MSKKITNTTEADRFYWSFLLPRYWLIWLGLGLTVLPSLLPYRVLVRFGEWIGRRLYHRGGKRVDIARVNLEKCFPEKTAEEREALLQANFESVGIGLMEVVMAWWWPKSRLEKLVRFKGLEHLEGAQGKLLLILHFTTIEITGAFIALRHSLDATYREHKNPVFEYMQRKQRQRYDRQSRLLGRRDVRGMLRSLRGGRTVWYSPDQDYGPKQSVFASFFGVQAATVTGTSRMAKMGRAQVVPMVLKRLPGASGYELEVFEGWADFPEGDDQRDAERVNRYIENQVKKHPEQYMWLHRRFKTRPEGEAGFYKKAR</sequence>
<comment type="function">
    <text evidence="9">Catalyzes the transfer of an acyl chain from an acyl-[acyl-carrier-protein] (ACP) to a Kdo(2)-lipid IV(A) to form a Kdo(2)-(acyl)-lipid IV(A).</text>
</comment>
<dbReference type="PANTHER" id="PTHR30606:SF9">
    <property type="entry name" value="LIPID A BIOSYNTHESIS LAUROYLTRANSFERASE"/>
    <property type="match status" value="1"/>
</dbReference>
<feature type="short sequence motif" description="HXXXXD motif" evidence="9">
    <location>
        <begin position="135"/>
        <end position="140"/>
    </location>
</feature>
<reference evidence="10 11" key="1">
    <citation type="journal article" date="2016" name="Front. Microbiol.">
        <title>Genomic Insight into the Host-Endosymbiont Relationship of Endozoicomonas montiporae CL-33(T) with its Coral Host.</title>
        <authorList>
            <person name="Ding J.-Y."/>
            <person name="Shiu J.-H."/>
            <person name="Chen W.-M."/>
            <person name="Chiang Y.-R."/>
            <person name="Tang S.-L."/>
        </authorList>
    </citation>
    <scope>NUCLEOTIDE SEQUENCE [LARGE SCALE GENOMIC DNA]</scope>
    <source>
        <strain evidence="10 11">CL-33</strain>
    </source>
</reference>
<dbReference type="PATRIC" id="fig|570277.3.peg.1839"/>
<comment type="catalytic activity">
    <reaction evidence="9">
        <text>an alpha-Kdo-(2-&gt;4)-alpha-Kdo-(2-&gt;6)-lipid IVA + a fatty acyl-[ACP] = an alpha-Kdo-(2-&gt;4)-alpha-Kdo-(2-&gt;6)-(acyl)-lipid IVA + holo-[ACP]</text>
        <dbReference type="Rhea" id="RHEA:69396"/>
        <dbReference type="Rhea" id="RHEA-COMP:9685"/>
        <dbReference type="Rhea" id="RHEA-COMP:14125"/>
        <dbReference type="ChEBI" id="CHEBI:64479"/>
        <dbReference type="ChEBI" id="CHEBI:138651"/>
        <dbReference type="ChEBI" id="CHEBI:176429"/>
        <dbReference type="ChEBI" id="CHEBI:176430"/>
        <dbReference type="EC" id="2.3.1.241"/>
    </reaction>
</comment>
<proteinExistence type="inferred from homology"/>
<name>A0A142BAT0_9GAMM</name>
<dbReference type="KEGG" id="emp:EZMO1_1707"/>
<dbReference type="UniPathway" id="UPA00030"/>
<dbReference type="EMBL" id="CP013251">
    <property type="protein sequence ID" value="AMO55856.1"/>
    <property type="molecule type" value="Genomic_DNA"/>
</dbReference>
<comment type="similarity">
    <text evidence="9">Belongs to the LpxL/LpxM/LpxP family.</text>
</comment>
<dbReference type="GO" id="GO:0009245">
    <property type="term" value="P:lipid A biosynthetic process"/>
    <property type="evidence" value="ECO:0007669"/>
    <property type="project" value="InterPro"/>
</dbReference>
<dbReference type="AlphaFoldDB" id="A0A142BAT0"/>
<evidence type="ECO:0000256" key="9">
    <source>
        <dbReference type="HAMAP-Rule" id="MF_01942"/>
    </source>
</evidence>
<evidence type="ECO:0000256" key="7">
    <source>
        <dbReference type="ARBA" id="ARBA00023136"/>
    </source>
</evidence>
<evidence type="ECO:0000313" key="11">
    <source>
        <dbReference type="Proteomes" id="UP000071065"/>
    </source>
</evidence>
<dbReference type="UniPathway" id="UPA00360">
    <property type="reaction ID" value="UER00485"/>
</dbReference>
<dbReference type="Proteomes" id="UP000071065">
    <property type="component" value="Chromosome"/>
</dbReference>
<evidence type="ECO:0000256" key="3">
    <source>
        <dbReference type="ARBA" id="ARBA00022679"/>
    </source>
</evidence>